<dbReference type="RefSeq" id="WP_116570314.1">
    <property type="nucleotide sequence ID" value="NZ_QDGZ01000001.1"/>
</dbReference>
<dbReference type="SUPFAM" id="SSF54631">
    <property type="entry name" value="CBS-domain pair"/>
    <property type="match status" value="1"/>
</dbReference>
<name>A0A2T8FER4_9ACTN</name>
<feature type="domain" description="CBS" evidence="2">
    <location>
        <begin position="23"/>
        <end position="79"/>
    </location>
</feature>
<dbReference type="EMBL" id="QDGZ01000001">
    <property type="protein sequence ID" value="PVG84185.1"/>
    <property type="molecule type" value="Genomic_DNA"/>
</dbReference>
<dbReference type="InterPro" id="IPR000644">
    <property type="entry name" value="CBS_dom"/>
</dbReference>
<dbReference type="Gene3D" id="3.10.580.10">
    <property type="entry name" value="CBS-domain"/>
    <property type="match status" value="1"/>
</dbReference>
<evidence type="ECO:0000256" key="1">
    <source>
        <dbReference type="PROSITE-ProRule" id="PRU00703"/>
    </source>
</evidence>
<dbReference type="PROSITE" id="PS51371">
    <property type="entry name" value="CBS"/>
    <property type="match status" value="1"/>
</dbReference>
<dbReference type="Proteomes" id="UP000246018">
    <property type="component" value="Unassembled WGS sequence"/>
</dbReference>
<dbReference type="AlphaFoldDB" id="A0A2T8FER4"/>
<evidence type="ECO:0000259" key="2">
    <source>
        <dbReference type="PROSITE" id="PS51371"/>
    </source>
</evidence>
<sequence>MTTECHPRSAEAAAPPRVVADAMIHHPKVHGVQATVADLRRFFEDDHVHLALVVDGGRLVSVVDRDDLLEELSGDTLAAALGSLDDRLVAPDTDLTATRQRMAADGGRRLAVVDDDLTLLGLLCLKRSGTGFCSDSDVSARAQERGRA</sequence>
<evidence type="ECO:0000313" key="4">
    <source>
        <dbReference type="Proteomes" id="UP000246018"/>
    </source>
</evidence>
<evidence type="ECO:0000313" key="3">
    <source>
        <dbReference type="EMBL" id="PVG84185.1"/>
    </source>
</evidence>
<dbReference type="OrthoDB" id="5244356at2"/>
<organism evidence="3 4">
    <name type="scientific">Nocardioides gansuensis</name>
    <dbReference type="NCBI Taxonomy" id="2138300"/>
    <lineage>
        <taxon>Bacteria</taxon>
        <taxon>Bacillati</taxon>
        <taxon>Actinomycetota</taxon>
        <taxon>Actinomycetes</taxon>
        <taxon>Propionibacteriales</taxon>
        <taxon>Nocardioidaceae</taxon>
        <taxon>Nocardioides</taxon>
    </lineage>
</organism>
<proteinExistence type="predicted"/>
<keyword evidence="1" id="KW-0129">CBS domain</keyword>
<comment type="caution">
    <text evidence="3">The sequence shown here is derived from an EMBL/GenBank/DDBJ whole genome shotgun (WGS) entry which is preliminary data.</text>
</comment>
<keyword evidence="4" id="KW-1185">Reference proteome</keyword>
<accession>A0A2T8FER4</accession>
<reference evidence="3 4" key="1">
    <citation type="submission" date="2018-04" db="EMBL/GenBank/DDBJ databases">
        <title>Genome of Nocardioides gansuensis WSJ-1.</title>
        <authorList>
            <person name="Wu S."/>
            <person name="Wang G."/>
        </authorList>
    </citation>
    <scope>NUCLEOTIDE SEQUENCE [LARGE SCALE GENOMIC DNA]</scope>
    <source>
        <strain evidence="3 4">WSJ-1</strain>
    </source>
</reference>
<dbReference type="Pfam" id="PF00571">
    <property type="entry name" value="CBS"/>
    <property type="match status" value="1"/>
</dbReference>
<protein>
    <recommendedName>
        <fullName evidence="2">CBS domain-containing protein</fullName>
    </recommendedName>
</protein>
<gene>
    <name evidence="3" type="ORF">DDE18_00645</name>
</gene>
<dbReference type="InterPro" id="IPR046342">
    <property type="entry name" value="CBS_dom_sf"/>
</dbReference>